<sequence length="137" mass="16065">MFSQQSKQKNPVPLAKFNDNVKLPLTATERAQIIEVYGEFADKYVFNNPHRLRSIKHILRNRVEIKLVTDEKNKKACPKLSEVSVFDGFVSELKRDENFNPNTFNPLKYNFEFHSRAAAMYQVNGTNYYIIIKSQYQ</sequence>
<comment type="caution">
    <text evidence="1">The sequence shown here is derived from an EMBL/GenBank/DDBJ whole genome shotgun (WGS) entry which is preliminary data.</text>
</comment>
<gene>
    <name evidence="1" type="ORF">GCM10022292_02030</name>
</gene>
<accession>A0ABP8CLH9</accession>
<proteinExistence type="predicted"/>
<name>A0ABP8CLH9_9FLAO</name>
<keyword evidence="2" id="KW-1185">Reference proteome</keyword>
<evidence type="ECO:0000313" key="1">
    <source>
        <dbReference type="EMBL" id="GAA4240255.1"/>
    </source>
</evidence>
<dbReference type="EMBL" id="BAABCB010000002">
    <property type="protein sequence ID" value="GAA4240255.1"/>
    <property type="molecule type" value="Genomic_DNA"/>
</dbReference>
<protein>
    <submittedName>
        <fullName evidence="1">Uncharacterized protein</fullName>
    </submittedName>
</protein>
<evidence type="ECO:0000313" key="2">
    <source>
        <dbReference type="Proteomes" id="UP001501682"/>
    </source>
</evidence>
<organism evidence="1 2">
    <name type="scientific">Winogradskyella damuponensis</name>
    <dbReference type="NCBI Taxonomy" id="943939"/>
    <lineage>
        <taxon>Bacteria</taxon>
        <taxon>Pseudomonadati</taxon>
        <taxon>Bacteroidota</taxon>
        <taxon>Flavobacteriia</taxon>
        <taxon>Flavobacteriales</taxon>
        <taxon>Flavobacteriaceae</taxon>
        <taxon>Winogradskyella</taxon>
    </lineage>
</organism>
<reference evidence="2" key="1">
    <citation type="journal article" date="2019" name="Int. J. Syst. Evol. Microbiol.">
        <title>The Global Catalogue of Microorganisms (GCM) 10K type strain sequencing project: providing services to taxonomists for standard genome sequencing and annotation.</title>
        <authorList>
            <consortium name="The Broad Institute Genomics Platform"/>
            <consortium name="The Broad Institute Genome Sequencing Center for Infectious Disease"/>
            <person name="Wu L."/>
            <person name="Ma J."/>
        </authorList>
    </citation>
    <scope>NUCLEOTIDE SEQUENCE [LARGE SCALE GENOMIC DNA]</scope>
    <source>
        <strain evidence="2">JCM 17633</strain>
    </source>
</reference>
<dbReference type="Proteomes" id="UP001501682">
    <property type="component" value="Unassembled WGS sequence"/>
</dbReference>